<feature type="transmembrane region" description="Helical" evidence="10">
    <location>
        <begin position="351"/>
        <end position="370"/>
    </location>
</feature>
<evidence type="ECO:0000313" key="13">
    <source>
        <dbReference type="Proteomes" id="UP001381693"/>
    </source>
</evidence>
<dbReference type="Pfam" id="PF00001">
    <property type="entry name" value="7tm_1"/>
    <property type="match status" value="1"/>
</dbReference>
<dbReference type="EMBL" id="JAXCGZ010017022">
    <property type="protein sequence ID" value="KAK7069105.1"/>
    <property type="molecule type" value="Genomic_DNA"/>
</dbReference>
<feature type="domain" description="G-protein coupled receptors family 1 profile" evidence="11">
    <location>
        <begin position="95"/>
        <end position="367"/>
    </location>
</feature>
<evidence type="ECO:0000256" key="7">
    <source>
        <dbReference type="ARBA" id="ARBA00023170"/>
    </source>
</evidence>
<keyword evidence="4 10" id="KW-1133">Transmembrane helix</keyword>
<dbReference type="AlphaFoldDB" id="A0AAN8WN14"/>
<feature type="transmembrane region" description="Helical" evidence="10">
    <location>
        <begin position="314"/>
        <end position="336"/>
    </location>
</feature>
<evidence type="ECO:0000256" key="5">
    <source>
        <dbReference type="ARBA" id="ARBA00023040"/>
    </source>
</evidence>
<reference evidence="12 13" key="1">
    <citation type="submission" date="2023-11" db="EMBL/GenBank/DDBJ databases">
        <title>Halocaridina rubra genome assembly.</title>
        <authorList>
            <person name="Smith C."/>
        </authorList>
    </citation>
    <scope>NUCLEOTIDE SEQUENCE [LARGE SCALE GENOMIC DNA]</scope>
    <source>
        <strain evidence="12">EP-1</strain>
        <tissue evidence="12">Whole</tissue>
    </source>
</reference>
<feature type="transmembrane region" description="Helical" evidence="10">
    <location>
        <begin position="195"/>
        <end position="216"/>
    </location>
</feature>
<keyword evidence="13" id="KW-1185">Reference proteome</keyword>
<comment type="caution">
    <text evidence="12">The sequence shown here is derived from an EMBL/GenBank/DDBJ whole genome shotgun (WGS) entry which is preliminary data.</text>
</comment>
<dbReference type="PROSITE" id="PS50262">
    <property type="entry name" value="G_PROTEIN_RECEP_F1_2"/>
    <property type="match status" value="1"/>
</dbReference>
<evidence type="ECO:0000256" key="3">
    <source>
        <dbReference type="ARBA" id="ARBA00022692"/>
    </source>
</evidence>
<dbReference type="Gene3D" id="1.20.1070.10">
    <property type="entry name" value="Rhodopsin 7-helix transmembrane proteins"/>
    <property type="match status" value="1"/>
</dbReference>
<keyword evidence="6 10" id="KW-0472">Membrane</keyword>
<keyword evidence="3 10" id="KW-0812">Transmembrane</keyword>
<feature type="transmembrane region" description="Helical" evidence="10">
    <location>
        <begin position="116"/>
        <end position="134"/>
    </location>
</feature>
<dbReference type="SUPFAM" id="SSF81321">
    <property type="entry name" value="Family A G protein-coupled receptor-like"/>
    <property type="match status" value="1"/>
</dbReference>
<keyword evidence="2" id="KW-1003">Cell membrane</keyword>
<dbReference type="CDD" id="cd15382">
    <property type="entry name" value="7tmA_AKHR"/>
    <property type="match status" value="1"/>
</dbReference>
<keyword evidence="9 10" id="KW-0807">Transducer</keyword>
<evidence type="ECO:0000256" key="2">
    <source>
        <dbReference type="ARBA" id="ARBA00022475"/>
    </source>
</evidence>
<comment type="similarity">
    <text evidence="10">Belongs to the G-protein coupled receptor 1 family. Vasopressin/oxytocin receptor subfamily.</text>
</comment>
<keyword evidence="7 10" id="KW-0675">Receptor</keyword>
<feature type="transmembrane region" description="Helical" evidence="10">
    <location>
        <begin position="154"/>
        <end position="174"/>
    </location>
</feature>
<dbReference type="GO" id="GO:0032870">
    <property type="term" value="P:cellular response to hormone stimulus"/>
    <property type="evidence" value="ECO:0007669"/>
    <property type="project" value="TreeGrafter"/>
</dbReference>
<proteinExistence type="inferred from homology"/>
<keyword evidence="5 10" id="KW-0297">G-protein coupled receptor</keyword>
<keyword evidence="8 10" id="KW-0325">Glycoprotein</keyword>
<evidence type="ECO:0000256" key="10">
    <source>
        <dbReference type="RuleBase" id="RU046427"/>
    </source>
</evidence>
<dbReference type="SMART" id="SM01381">
    <property type="entry name" value="7TM_GPCR_Srsx"/>
    <property type="match status" value="1"/>
</dbReference>
<evidence type="ECO:0000256" key="4">
    <source>
        <dbReference type="ARBA" id="ARBA00022989"/>
    </source>
</evidence>
<feature type="transmembrane region" description="Helical" evidence="10">
    <location>
        <begin position="82"/>
        <end position="104"/>
    </location>
</feature>
<dbReference type="PRINTS" id="PR00896">
    <property type="entry name" value="VASOPRESSINR"/>
</dbReference>
<evidence type="ECO:0000256" key="1">
    <source>
        <dbReference type="ARBA" id="ARBA00004651"/>
    </source>
</evidence>
<evidence type="ECO:0000259" key="11">
    <source>
        <dbReference type="PROSITE" id="PS50262"/>
    </source>
</evidence>
<sequence>MEFSDTNSMTADEALETDDKSRKKYNDMTGNWLEHSFNNSDCLLGWDNPDCQWNITVPEEPQINSTTLPPHLRFDERSINDIAAYSVLFVIAAIGNLTVFITLFRNRHRKSRVNLMIMHLAVADLMVTLINFPIEVGWRITVQWLAGNLACKLLNFFRAFGLYLSSLVLVCISLDRYFAIVHPLKVNDAQRRGKMMLSFAWSVAAVCSVPQSVIFYEASHPQYKHFKQCVTFYFFETPLEERTYNVFCLVVMYFLPLLIIIVVYLRILWEITQKSKDPKDDSSNCSSREGRIRLRRSDMTTIERARVRTLKMTVIIVLAFVICWTPYVVMVLWYMFDKQGAEQVETSFQDVLFIMAVSNSCVNPIVYGTYTINIRKELNRCFGRKTDSSLDRKLTDITTQGGRSMKLHTRISNSTLNHNEIKESTNLGLAGNPEHSSSGIMKASTQAQVRTGLVHSKEAILVLNPFGERHSGTSKISIF</sequence>
<evidence type="ECO:0000256" key="8">
    <source>
        <dbReference type="ARBA" id="ARBA00023180"/>
    </source>
</evidence>
<evidence type="ECO:0000256" key="9">
    <source>
        <dbReference type="ARBA" id="ARBA00023224"/>
    </source>
</evidence>
<comment type="subcellular location">
    <subcellularLocation>
        <location evidence="1 10">Cell membrane</location>
        <topology evidence="1 10">Multi-pass membrane protein</topology>
    </subcellularLocation>
</comment>
<dbReference type="InterPro" id="IPR001817">
    <property type="entry name" value="Vasoprsn_rcpt"/>
</dbReference>
<dbReference type="Proteomes" id="UP001381693">
    <property type="component" value="Unassembled WGS sequence"/>
</dbReference>
<protein>
    <recommendedName>
        <fullName evidence="11">G-protein coupled receptors family 1 profile domain-containing protein</fullName>
    </recommendedName>
</protein>
<evidence type="ECO:0000256" key="6">
    <source>
        <dbReference type="ARBA" id="ARBA00023136"/>
    </source>
</evidence>
<organism evidence="12 13">
    <name type="scientific">Halocaridina rubra</name>
    <name type="common">Hawaiian red shrimp</name>
    <dbReference type="NCBI Taxonomy" id="373956"/>
    <lineage>
        <taxon>Eukaryota</taxon>
        <taxon>Metazoa</taxon>
        <taxon>Ecdysozoa</taxon>
        <taxon>Arthropoda</taxon>
        <taxon>Crustacea</taxon>
        <taxon>Multicrustacea</taxon>
        <taxon>Malacostraca</taxon>
        <taxon>Eumalacostraca</taxon>
        <taxon>Eucarida</taxon>
        <taxon>Decapoda</taxon>
        <taxon>Pleocyemata</taxon>
        <taxon>Caridea</taxon>
        <taxon>Atyoidea</taxon>
        <taxon>Atyidae</taxon>
        <taxon>Halocaridina</taxon>
    </lineage>
</organism>
<dbReference type="GO" id="GO:0005000">
    <property type="term" value="F:vasopressin receptor activity"/>
    <property type="evidence" value="ECO:0007669"/>
    <property type="project" value="InterPro"/>
</dbReference>
<feature type="transmembrane region" description="Helical" evidence="10">
    <location>
        <begin position="244"/>
        <end position="269"/>
    </location>
</feature>
<dbReference type="PROSITE" id="PS00237">
    <property type="entry name" value="G_PROTEIN_RECEP_F1_1"/>
    <property type="match status" value="1"/>
</dbReference>
<accession>A0AAN8WN14</accession>
<gene>
    <name evidence="12" type="ORF">SK128_016340</name>
</gene>
<dbReference type="PRINTS" id="PR00237">
    <property type="entry name" value="GPCRRHODOPSN"/>
</dbReference>
<dbReference type="InterPro" id="IPR000276">
    <property type="entry name" value="GPCR_Rhodpsn"/>
</dbReference>
<dbReference type="PANTHER" id="PTHR24241">
    <property type="entry name" value="NEUROPEPTIDE RECEPTOR-RELATED G-PROTEIN COUPLED RECEPTOR"/>
    <property type="match status" value="1"/>
</dbReference>
<dbReference type="InterPro" id="IPR017452">
    <property type="entry name" value="GPCR_Rhodpsn_7TM"/>
</dbReference>
<dbReference type="PANTHER" id="PTHR24241:SF190">
    <property type="entry name" value="CARDIOACCELERATORY PEPTIDE RECEPTOR-LIKE PROTEIN"/>
    <property type="match status" value="1"/>
</dbReference>
<dbReference type="GO" id="GO:0005886">
    <property type="term" value="C:plasma membrane"/>
    <property type="evidence" value="ECO:0007669"/>
    <property type="project" value="UniProtKB-SubCell"/>
</dbReference>
<name>A0AAN8WN14_HALRR</name>
<dbReference type="GO" id="GO:0042277">
    <property type="term" value="F:peptide binding"/>
    <property type="evidence" value="ECO:0007669"/>
    <property type="project" value="TreeGrafter"/>
</dbReference>
<evidence type="ECO:0000313" key="12">
    <source>
        <dbReference type="EMBL" id="KAK7069105.1"/>
    </source>
</evidence>